<proteinExistence type="predicted"/>
<organism evidence="2 4">
    <name type="scientific">Sphaerobolus stellatus (strain SS14)</name>
    <dbReference type="NCBI Taxonomy" id="990650"/>
    <lineage>
        <taxon>Eukaryota</taxon>
        <taxon>Fungi</taxon>
        <taxon>Dikarya</taxon>
        <taxon>Basidiomycota</taxon>
        <taxon>Agaricomycotina</taxon>
        <taxon>Agaricomycetes</taxon>
        <taxon>Phallomycetidae</taxon>
        <taxon>Geastrales</taxon>
        <taxon>Sphaerobolaceae</taxon>
        <taxon>Sphaerobolus</taxon>
    </lineage>
</organism>
<dbReference type="Proteomes" id="UP000054279">
    <property type="component" value="Unassembled WGS sequence"/>
</dbReference>
<protein>
    <submittedName>
        <fullName evidence="2">Uncharacterized protein</fullName>
    </submittedName>
</protein>
<gene>
    <name evidence="3" type="ORF">M422DRAFT_277078</name>
    <name evidence="2" type="ORF">M422DRAFT_277079</name>
</gene>
<dbReference type="AlphaFoldDB" id="A0A0C9T170"/>
<reference evidence="2 4" key="1">
    <citation type="submission" date="2014-06" db="EMBL/GenBank/DDBJ databases">
        <title>Evolutionary Origins and Diversification of the Mycorrhizal Mutualists.</title>
        <authorList>
            <consortium name="DOE Joint Genome Institute"/>
            <consortium name="Mycorrhizal Genomics Consortium"/>
            <person name="Kohler A."/>
            <person name="Kuo A."/>
            <person name="Nagy L.G."/>
            <person name="Floudas D."/>
            <person name="Copeland A."/>
            <person name="Barry K.W."/>
            <person name="Cichocki N."/>
            <person name="Veneault-Fourrey C."/>
            <person name="LaButti K."/>
            <person name="Lindquist E.A."/>
            <person name="Lipzen A."/>
            <person name="Lundell T."/>
            <person name="Morin E."/>
            <person name="Murat C."/>
            <person name="Riley R."/>
            <person name="Ohm R."/>
            <person name="Sun H."/>
            <person name="Tunlid A."/>
            <person name="Henrissat B."/>
            <person name="Grigoriev I.V."/>
            <person name="Hibbett D.S."/>
            <person name="Martin F."/>
        </authorList>
    </citation>
    <scope>NUCLEOTIDE SEQUENCE [LARGE SCALE GENOMIC DNA]</scope>
    <source>
        <strain evidence="2 4">SS14</strain>
    </source>
</reference>
<dbReference type="EMBL" id="KN838197">
    <property type="protein sequence ID" value="KIJ22478.1"/>
    <property type="molecule type" value="Genomic_DNA"/>
</dbReference>
<evidence type="ECO:0000313" key="3">
    <source>
        <dbReference type="EMBL" id="KIJ22480.1"/>
    </source>
</evidence>
<evidence type="ECO:0000313" key="4">
    <source>
        <dbReference type="Proteomes" id="UP000054279"/>
    </source>
</evidence>
<dbReference type="EMBL" id="KN838196">
    <property type="protein sequence ID" value="KIJ22480.1"/>
    <property type="molecule type" value="Genomic_DNA"/>
</dbReference>
<dbReference type="HOGENOM" id="CLU_2869075_0_0_1"/>
<feature type="region of interest" description="Disordered" evidence="1">
    <location>
        <begin position="1"/>
        <end position="25"/>
    </location>
</feature>
<keyword evidence="4" id="KW-1185">Reference proteome</keyword>
<evidence type="ECO:0000256" key="1">
    <source>
        <dbReference type="SAM" id="MobiDB-lite"/>
    </source>
</evidence>
<evidence type="ECO:0000313" key="2">
    <source>
        <dbReference type="EMBL" id="KIJ22478.1"/>
    </source>
</evidence>
<name>A0A0C9T170_SPHS4</name>
<accession>A0A0C9T170</accession>
<sequence length="64" mass="6867">MPRHAPFPDSEKQQPSTSNALPQLPEHVVKLEAEVGSVFPPGHSAAYSLASKCSSSIAHPEIFQ</sequence>